<evidence type="ECO:0000313" key="3">
    <source>
        <dbReference type="Proteomes" id="UP001524944"/>
    </source>
</evidence>
<evidence type="ECO:0000313" key="2">
    <source>
        <dbReference type="EMBL" id="MCR6544377.1"/>
    </source>
</evidence>
<dbReference type="InterPro" id="IPR049516">
    <property type="entry name" value="FAD-depend_C"/>
</dbReference>
<dbReference type="RefSeq" id="WP_257912018.1">
    <property type="nucleotide sequence ID" value="NZ_JANPWE010000001.1"/>
</dbReference>
<dbReference type="InterPro" id="IPR036188">
    <property type="entry name" value="FAD/NAD-bd_sf"/>
</dbReference>
<dbReference type="Gene3D" id="3.50.50.60">
    <property type="entry name" value="FAD/NAD(P)-binding domain"/>
    <property type="match status" value="2"/>
</dbReference>
<name>A0ABT1Y0I5_9FIRM</name>
<protein>
    <recommendedName>
        <fullName evidence="1">FAD-dependent protein C-terminal domain-containing protein</fullName>
    </recommendedName>
</protein>
<dbReference type="InterPro" id="IPR028348">
    <property type="entry name" value="FAD-binding_protein"/>
</dbReference>
<evidence type="ECO:0000259" key="1">
    <source>
        <dbReference type="Pfam" id="PF21688"/>
    </source>
</evidence>
<keyword evidence="3" id="KW-1185">Reference proteome</keyword>
<sequence>MKLRLTNLRLDLNMNEEALATLAARKIRVAPGKITSLHIIKKALDARKNERVEFVYSVDIQVGDIKGIKMNPPFVQPAPEPFREQLKRGDALLSFPPLVVGSGPAGLFCALKLAAWGYRPLVLERGFDVDRRFQEIERFWQTGVLNPDCNVQFGEGGAGTFSDGKLTTRVKDPRVRSILEQLAEAGAPEEILYLNKPHIGTDVLRGVMKNLRRKLISLGGQVIFGCRVTGLKLSPEGSLAGLEVGQGEIPASVGVFAIGHSARDTYQMLFDQGVLMEAKPFAMGLRVEHPQSFIDQNQYGKNAGHPKLGAADYALSFRDKERGRSAYSFCMCPGGVVVGAASETGGVVTNGMSEHARASGRANAAIVATVDIPDFGDGCLKGMEFQRKWEQIASYRGGGNYYAPAQKLEDFLQNRPSADLAGTIGSSYRPGVTPGNLRDCLPQEVGETIAAAIRHWDRQIKGFIHPQAVVTGVETRTSAPVRILRNERLVSMNTPGLYPAGEGAGYAGGIISAAVDGLKAAEAIISHYEKPKEFFPSALIDKLTSRRD</sequence>
<dbReference type="PIRSF" id="PIRSF038984">
    <property type="entry name" value="FAD_binding_protein"/>
    <property type="match status" value="1"/>
</dbReference>
<feature type="domain" description="FAD-dependent protein C-terminal" evidence="1">
    <location>
        <begin position="280"/>
        <end position="477"/>
    </location>
</feature>
<gene>
    <name evidence="2" type="ORF">NVS47_02425</name>
</gene>
<comment type="caution">
    <text evidence="2">The sequence shown here is derived from an EMBL/GenBank/DDBJ whole genome shotgun (WGS) entry which is preliminary data.</text>
</comment>
<accession>A0ABT1Y0I5</accession>
<dbReference type="Pfam" id="PF21688">
    <property type="entry name" value="FAD-depend_C"/>
    <property type="match status" value="1"/>
</dbReference>
<reference evidence="2 3" key="1">
    <citation type="submission" date="2022-08" db="EMBL/GenBank/DDBJ databases">
        <title>Proteogenomics of the novel Dehalobacterium formicoaceticum strain EZ94 highlights a key role of methyltransferases during anaerobic dichloromethane degradation.</title>
        <authorList>
            <person name="Wasmund K."/>
        </authorList>
    </citation>
    <scope>NUCLEOTIDE SEQUENCE [LARGE SCALE GENOMIC DNA]</scope>
    <source>
        <strain evidence="2 3">EZ94</strain>
    </source>
</reference>
<dbReference type="PANTHER" id="PTHR42842">
    <property type="entry name" value="FAD/NAD(P)-BINDING OXIDOREDUCTASE"/>
    <property type="match status" value="1"/>
</dbReference>
<dbReference type="PANTHER" id="PTHR42842:SF3">
    <property type="entry name" value="FAD_NAD(P)-BINDING OXIDOREDUCTASE FAMILY PROTEIN"/>
    <property type="match status" value="1"/>
</dbReference>
<dbReference type="Gene3D" id="3.30.70.2700">
    <property type="match status" value="1"/>
</dbReference>
<organism evidence="2 3">
    <name type="scientific">Dehalobacterium formicoaceticum</name>
    <dbReference type="NCBI Taxonomy" id="51515"/>
    <lineage>
        <taxon>Bacteria</taxon>
        <taxon>Bacillati</taxon>
        <taxon>Bacillota</taxon>
        <taxon>Clostridia</taxon>
        <taxon>Eubacteriales</taxon>
        <taxon>Peptococcaceae</taxon>
        <taxon>Dehalobacterium</taxon>
    </lineage>
</organism>
<dbReference type="Proteomes" id="UP001524944">
    <property type="component" value="Unassembled WGS sequence"/>
</dbReference>
<dbReference type="SUPFAM" id="SSF51905">
    <property type="entry name" value="FAD/NAD(P)-binding domain"/>
    <property type="match status" value="1"/>
</dbReference>
<proteinExistence type="predicted"/>
<dbReference type="EMBL" id="JANPWE010000001">
    <property type="protein sequence ID" value="MCR6544377.1"/>
    <property type="molecule type" value="Genomic_DNA"/>
</dbReference>